<sequence length="776" mass="86601">MKKSEFFSRLPAMDAQFGNLILIRDKADRKDVPGAQECFLSSVVQFQPLARLGICGPAGAIPLAPVSSSSDPIRARKVFEGGGLRLFQELVVSGDEASLALKIEKMGEGGGGPSGDTGRSVFTLTVDGACLFSPQGVPYHWRDESLLSVRRAGGEENGLDGEWSYGRLPFSLRSSAHFDNFKIRRVADDEIIRTHYFTSFNLKKRYTYWVEAEGGTSAGAAPSADSTVGNGASPVTARNVGYEASIDLGDLREAREIVLAFGIGGAAEKTEASAGRHAELIRGVEADWDGFLEGVPEFRAGDKALERMYCTSWFILKANRVHFDDPRFPYPFTSVNKHHYYNQFFWDSAYQAIAWLWYNRAEPAQDELRNFVTNQWRNGMIPYELFMYPVNGREWMDGDGTSTGMTQPPVIGIALSEIYKKYGSSEYLRFFYEPLLRYEDWLTLYRDLGKRGLSCYLNIWETGWDNSPRLDASARNRVLDPAIESADFNAYIYYMRRTILEMAAALGEKVPPRVSGRMEATKRAMNTLMYDVADGFYHDVVAGTDERIPVKTAAGLIPLVTDIPDRAARGRIVAEYVESEKEFMTGCPVPSVSRSEPTYNPVDFWRGANWPQITWTVIFSLADSHPEAAGEILRRFLASTKGNSTCYEYYDAETGKGAGMPFQGWGALYTDMIMRFVAGIIPENAGMRFHPLSAEIGDFSVDNVRLKDLALDIGRRGDTWTFAFHGFGGFAMEGVHEFRALPSADGARLKIKFGPGCDRNLVMPLPGENRLEFRFV</sequence>
<evidence type="ECO:0000256" key="3">
    <source>
        <dbReference type="ARBA" id="ARBA00023295"/>
    </source>
</evidence>
<evidence type="ECO:0000256" key="2">
    <source>
        <dbReference type="ARBA" id="ARBA00022801"/>
    </source>
</evidence>
<comment type="similarity">
    <text evidence="1">Belongs to the glycosyl hydrolase 63 family.</text>
</comment>
<dbReference type="Gene3D" id="1.50.10.10">
    <property type="match status" value="1"/>
</dbReference>
<dbReference type="InterPro" id="IPR054491">
    <property type="entry name" value="MGH1-like_GH"/>
</dbReference>
<dbReference type="InterPro" id="IPR008928">
    <property type="entry name" value="6-hairpin_glycosidase_sf"/>
</dbReference>
<evidence type="ECO:0000256" key="1">
    <source>
        <dbReference type="ARBA" id="ARBA00010833"/>
    </source>
</evidence>
<dbReference type="GO" id="GO:0009311">
    <property type="term" value="P:oligosaccharide metabolic process"/>
    <property type="evidence" value="ECO:0007669"/>
    <property type="project" value="InterPro"/>
</dbReference>
<feature type="domain" description="Mannosylglycerate hydrolase MGH1-like glycoside hydrolase" evidence="4">
    <location>
        <begin position="340"/>
        <end position="665"/>
    </location>
</feature>
<dbReference type="InterPro" id="IPR012341">
    <property type="entry name" value="6hp_glycosidase-like_sf"/>
</dbReference>
<protein>
    <submittedName>
        <fullName evidence="5">Glycogen debranching protein</fullName>
    </submittedName>
</protein>
<accession>A0A3P3XR56</accession>
<proteinExistence type="inferred from homology"/>
<dbReference type="InterPro" id="IPR004888">
    <property type="entry name" value="Glycoside_hydrolase_63"/>
</dbReference>
<gene>
    <name evidence="5" type="ORF">SPIRO4BDMA_50316</name>
</gene>
<dbReference type="AlphaFoldDB" id="A0A3P3XR56"/>
<dbReference type="Pfam" id="PF22422">
    <property type="entry name" value="MGH1-like_GH"/>
    <property type="match status" value="1"/>
</dbReference>
<dbReference type="GO" id="GO:0006487">
    <property type="term" value="P:protein N-linked glycosylation"/>
    <property type="evidence" value="ECO:0007669"/>
    <property type="project" value="TreeGrafter"/>
</dbReference>
<dbReference type="PANTHER" id="PTHR10412:SF11">
    <property type="entry name" value="MANNOSYL-OLIGOSACCHARIDE GLUCOSIDASE"/>
    <property type="match status" value="1"/>
</dbReference>
<dbReference type="EMBL" id="FWDO01000005">
    <property type="protein sequence ID" value="SLM18801.1"/>
    <property type="molecule type" value="Genomic_DNA"/>
</dbReference>
<reference evidence="5" key="1">
    <citation type="submission" date="2017-02" db="EMBL/GenBank/DDBJ databases">
        <authorList>
            <person name="Regsiter A."/>
            <person name="William W."/>
        </authorList>
    </citation>
    <scope>NUCLEOTIDE SEQUENCE</scope>
    <source>
        <strain evidence="5">BdmA 4</strain>
    </source>
</reference>
<organism evidence="5">
    <name type="scientific">uncultured spirochete</name>
    <dbReference type="NCBI Taxonomy" id="156406"/>
    <lineage>
        <taxon>Bacteria</taxon>
        <taxon>Pseudomonadati</taxon>
        <taxon>Spirochaetota</taxon>
        <taxon>Spirochaetia</taxon>
        <taxon>Spirochaetales</taxon>
        <taxon>environmental samples</taxon>
    </lineage>
</organism>
<evidence type="ECO:0000313" key="5">
    <source>
        <dbReference type="EMBL" id="SLM18801.1"/>
    </source>
</evidence>
<evidence type="ECO:0000259" key="4">
    <source>
        <dbReference type="Pfam" id="PF22422"/>
    </source>
</evidence>
<keyword evidence="3" id="KW-0326">Glycosidase</keyword>
<dbReference type="GO" id="GO:0004573">
    <property type="term" value="F:Glc3Man9GlcNAc2 oligosaccharide glucosidase activity"/>
    <property type="evidence" value="ECO:0007669"/>
    <property type="project" value="InterPro"/>
</dbReference>
<keyword evidence="2" id="KW-0378">Hydrolase</keyword>
<dbReference type="SUPFAM" id="SSF48208">
    <property type="entry name" value="Six-hairpin glycosidases"/>
    <property type="match status" value="1"/>
</dbReference>
<dbReference type="PANTHER" id="PTHR10412">
    <property type="entry name" value="MANNOSYL-OLIGOSACCHARIDE GLUCOSIDASE"/>
    <property type="match status" value="1"/>
</dbReference>
<name>A0A3P3XR56_9SPIR</name>